<dbReference type="Gene3D" id="2.70.98.10">
    <property type="match status" value="1"/>
</dbReference>
<dbReference type="GO" id="GO:0016853">
    <property type="term" value="F:isomerase activity"/>
    <property type="evidence" value="ECO:0007669"/>
    <property type="project" value="InterPro"/>
</dbReference>
<dbReference type="PANTHER" id="PTHR11122">
    <property type="entry name" value="APOSPORY-ASSOCIATED PROTEIN C-RELATED"/>
    <property type="match status" value="1"/>
</dbReference>
<name>A0A7W4VHG6_9HYPH</name>
<dbReference type="InterPro" id="IPR011013">
    <property type="entry name" value="Gal_mutarotase_sf_dom"/>
</dbReference>
<evidence type="ECO:0000313" key="1">
    <source>
        <dbReference type="EMBL" id="MBB3017276.1"/>
    </source>
</evidence>
<dbReference type="EMBL" id="JACHWB010000001">
    <property type="protein sequence ID" value="MBB3017276.1"/>
    <property type="molecule type" value="Genomic_DNA"/>
</dbReference>
<dbReference type="InterPro" id="IPR008183">
    <property type="entry name" value="Aldose_1/G6P_1-epimerase"/>
</dbReference>
<dbReference type="Pfam" id="PF01263">
    <property type="entry name" value="Aldose_epim"/>
    <property type="match status" value="1"/>
</dbReference>
<dbReference type="AlphaFoldDB" id="A0A7W4VHG6"/>
<proteinExistence type="predicted"/>
<dbReference type="CDD" id="cd09024">
    <property type="entry name" value="Aldose_epim_lacX"/>
    <property type="match status" value="1"/>
</dbReference>
<gene>
    <name evidence="1" type="ORF">FHR70_000316</name>
</gene>
<dbReference type="SUPFAM" id="SSF74650">
    <property type="entry name" value="Galactose mutarotase-like"/>
    <property type="match status" value="1"/>
</dbReference>
<dbReference type="InterPro" id="IPR037481">
    <property type="entry name" value="LacX"/>
</dbReference>
<dbReference type="GO" id="GO:0030246">
    <property type="term" value="F:carbohydrate binding"/>
    <property type="evidence" value="ECO:0007669"/>
    <property type="project" value="InterPro"/>
</dbReference>
<reference evidence="1 2" key="1">
    <citation type="submission" date="2020-08" db="EMBL/GenBank/DDBJ databases">
        <title>The Agave Microbiome: Exploring the role of microbial communities in plant adaptations to desert environments.</title>
        <authorList>
            <person name="Partida-Martinez L.P."/>
        </authorList>
    </citation>
    <scope>NUCLEOTIDE SEQUENCE [LARGE SCALE GENOMIC DNA]</scope>
    <source>
        <strain evidence="1 2">AT3.9</strain>
    </source>
</reference>
<organism evidence="1 2">
    <name type="scientific">Microvirga lupini</name>
    <dbReference type="NCBI Taxonomy" id="420324"/>
    <lineage>
        <taxon>Bacteria</taxon>
        <taxon>Pseudomonadati</taxon>
        <taxon>Pseudomonadota</taxon>
        <taxon>Alphaproteobacteria</taxon>
        <taxon>Hyphomicrobiales</taxon>
        <taxon>Methylobacteriaceae</taxon>
        <taxon>Microvirga</taxon>
    </lineage>
</organism>
<dbReference type="Proteomes" id="UP000532010">
    <property type="component" value="Unassembled WGS sequence"/>
</dbReference>
<dbReference type="RefSeq" id="WP_183446426.1">
    <property type="nucleotide sequence ID" value="NZ_JACHWB010000001.1"/>
</dbReference>
<dbReference type="GO" id="GO:0005975">
    <property type="term" value="P:carbohydrate metabolic process"/>
    <property type="evidence" value="ECO:0007669"/>
    <property type="project" value="InterPro"/>
</dbReference>
<protein>
    <submittedName>
        <fullName evidence="1">Galactose mutarotase-like enzyme</fullName>
    </submittedName>
</protein>
<accession>A0A7W4VHG6</accession>
<keyword evidence="2" id="KW-1185">Reference proteome</keyword>
<comment type="caution">
    <text evidence="1">The sequence shown here is derived from an EMBL/GenBank/DDBJ whole genome shotgun (WGS) entry which is preliminary data.</text>
</comment>
<dbReference type="InterPro" id="IPR014718">
    <property type="entry name" value="GH-type_carb-bd"/>
</dbReference>
<evidence type="ECO:0000313" key="2">
    <source>
        <dbReference type="Proteomes" id="UP000532010"/>
    </source>
</evidence>
<sequence>MNVTISSPQMRAEVSADGAELVRLQDDQGRDWLWDGDPAFWTGRSPLLFPIVGRVRNDRIRVNGSDYDLPRHGFARTSRFEVEEAAPSRCRFRLRSSESTLQRYPFPFQLDVSYAVEGATLSITAAVTNTGSSSMPVSFGFHPAFRWPLPYGAPREAHEIRFEQEETEPIRRPFGGLIKSEAEPTPVQNRTLTLRDDLFETDALVFDQLRSRSVDYGARGGASLRVDFPDMPHLGIWTKPGAGFICIEPWQGHADPQDFAGDFSDKPGTVILQPEETRRFAILVTVKPPELQST</sequence>
<dbReference type="PANTHER" id="PTHR11122:SF13">
    <property type="entry name" value="GLUCOSE-6-PHOSPHATE 1-EPIMERASE"/>
    <property type="match status" value="1"/>
</dbReference>